<reference evidence="3" key="1">
    <citation type="submission" date="2016-10" db="EMBL/GenBank/DDBJ databases">
        <title>Sequence of Gallionella enrichment culture.</title>
        <authorList>
            <person name="Poehlein A."/>
            <person name="Muehling M."/>
            <person name="Daniel R."/>
        </authorList>
    </citation>
    <scope>NUCLEOTIDE SEQUENCE</scope>
</reference>
<name>A0A1J5QIR1_9ZZZZ</name>
<evidence type="ECO:0000256" key="1">
    <source>
        <dbReference type="SAM" id="Phobius"/>
    </source>
</evidence>
<keyword evidence="1" id="KW-0812">Transmembrane</keyword>
<feature type="transmembrane region" description="Helical" evidence="1">
    <location>
        <begin position="37"/>
        <end position="56"/>
    </location>
</feature>
<dbReference type="Gene3D" id="3.40.30.10">
    <property type="entry name" value="Glutaredoxin"/>
    <property type="match status" value="1"/>
</dbReference>
<organism evidence="3">
    <name type="scientific">mine drainage metagenome</name>
    <dbReference type="NCBI Taxonomy" id="410659"/>
    <lineage>
        <taxon>unclassified sequences</taxon>
        <taxon>metagenomes</taxon>
        <taxon>ecological metagenomes</taxon>
    </lineage>
</organism>
<proteinExistence type="predicted"/>
<accession>A0A1J5QIR1</accession>
<evidence type="ECO:0000313" key="3">
    <source>
        <dbReference type="EMBL" id="OIQ83154.1"/>
    </source>
</evidence>
<dbReference type="EMBL" id="MLJW01000729">
    <property type="protein sequence ID" value="OIQ83154.1"/>
    <property type="molecule type" value="Genomic_DNA"/>
</dbReference>
<protein>
    <submittedName>
        <fullName evidence="3">Putative peroxiredoxin</fullName>
        <ecNumber evidence="3">1.11.1.15</ecNumber>
    </submittedName>
</protein>
<keyword evidence="1" id="KW-1133">Transmembrane helix</keyword>
<keyword evidence="1" id="KW-0472">Membrane</keyword>
<dbReference type="CDD" id="cd02966">
    <property type="entry name" value="TlpA_like_family"/>
    <property type="match status" value="1"/>
</dbReference>
<dbReference type="AlphaFoldDB" id="A0A1J5QIR1"/>
<dbReference type="SUPFAM" id="SSF52833">
    <property type="entry name" value="Thioredoxin-like"/>
    <property type="match status" value="1"/>
</dbReference>
<dbReference type="InterPro" id="IPR000866">
    <property type="entry name" value="AhpC/TSA"/>
</dbReference>
<comment type="caution">
    <text evidence="3">The sequence shown here is derived from an EMBL/GenBank/DDBJ whole genome shotgun (WGS) entry which is preliminary data.</text>
</comment>
<dbReference type="PANTHER" id="PTHR42852">
    <property type="entry name" value="THIOL:DISULFIDE INTERCHANGE PROTEIN DSBE"/>
    <property type="match status" value="1"/>
</dbReference>
<keyword evidence="3" id="KW-0560">Oxidoreductase</keyword>
<dbReference type="PANTHER" id="PTHR42852:SF17">
    <property type="entry name" value="THIOREDOXIN-LIKE PROTEIN HI_1115"/>
    <property type="match status" value="1"/>
</dbReference>
<feature type="domain" description="Thioredoxin" evidence="2">
    <location>
        <begin position="63"/>
        <end position="212"/>
    </location>
</feature>
<dbReference type="PROSITE" id="PS51352">
    <property type="entry name" value="THIOREDOXIN_2"/>
    <property type="match status" value="1"/>
</dbReference>
<dbReference type="InterPro" id="IPR050553">
    <property type="entry name" value="Thioredoxin_ResA/DsbE_sf"/>
</dbReference>
<dbReference type="InterPro" id="IPR036249">
    <property type="entry name" value="Thioredoxin-like_sf"/>
</dbReference>
<dbReference type="Pfam" id="PF00578">
    <property type="entry name" value="AhpC-TSA"/>
    <property type="match status" value="1"/>
</dbReference>
<sequence length="212" mass="22631">MTSRSAQRRNLTDRASIVHAQALARAKAERGRRRRRLLSWTGALVVIAALVTFGMLTSRSAASTAQRVAPDFTLPTTTGTTVSLSSFRGRPVILYFSEGAGCAPCSAQIAAIEKDKAAFDAAHLTVLPIVMNTRAEIQPDLDAAGVTTPVLLDNGTVSQEYDALGKGMHPGLPGHSFVLIGPTGTQLWSAEYPSMWLDPQQLLSEATSRLKA</sequence>
<dbReference type="InterPro" id="IPR013766">
    <property type="entry name" value="Thioredoxin_domain"/>
</dbReference>
<keyword evidence="3" id="KW-0575">Peroxidase</keyword>
<dbReference type="GO" id="GO:0004601">
    <property type="term" value="F:peroxidase activity"/>
    <property type="evidence" value="ECO:0007669"/>
    <property type="project" value="UniProtKB-KW"/>
</dbReference>
<gene>
    <name evidence="3" type="primary">bcp_26</name>
    <name evidence="3" type="ORF">GALL_350440</name>
</gene>
<evidence type="ECO:0000259" key="2">
    <source>
        <dbReference type="PROSITE" id="PS51352"/>
    </source>
</evidence>
<dbReference type="EC" id="1.11.1.15" evidence="3"/>